<evidence type="ECO:0000256" key="1">
    <source>
        <dbReference type="SAM" id="MobiDB-lite"/>
    </source>
</evidence>
<dbReference type="Pfam" id="PF06152">
    <property type="entry name" value="Phage_min_cap2"/>
    <property type="match status" value="1"/>
</dbReference>
<evidence type="ECO:0000313" key="3">
    <source>
        <dbReference type="Proteomes" id="UP000552644"/>
    </source>
</evidence>
<gene>
    <name evidence="2" type="ORF">FHS44_002171</name>
</gene>
<dbReference type="InterPro" id="IPR009319">
    <property type="entry name" value="Phage_A118_VSP1"/>
</dbReference>
<reference evidence="2 3" key="1">
    <citation type="submission" date="2020-08" db="EMBL/GenBank/DDBJ databases">
        <title>Genomic Encyclopedia of Type Strains, Phase III (KMG-III): the genomes of soil and plant-associated and newly described type strains.</title>
        <authorList>
            <person name="Whitman W."/>
        </authorList>
    </citation>
    <scope>NUCLEOTIDE SEQUENCE [LARGE SCALE GENOMIC DNA]</scope>
    <source>
        <strain evidence="2 3">CECT 8840</strain>
    </source>
</reference>
<feature type="compositionally biased region" description="Basic and acidic residues" evidence="1">
    <location>
        <begin position="337"/>
        <end position="366"/>
    </location>
</feature>
<accession>A0A7W7QL41</accession>
<keyword evidence="3" id="KW-1185">Reference proteome</keyword>
<dbReference type="AlphaFoldDB" id="A0A7W7QL41"/>
<evidence type="ECO:0000313" key="2">
    <source>
        <dbReference type="EMBL" id="MBB4915086.1"/>
    </source>
</evidence>
<dbReference type="EMBL" id="JACHJP010000002">
    <property type="protein sequence ID" value="MBB4915086.1"/>
    <property type="molecule type" value="Genomic_DNA"/>
</dbReference>
<organism evidence="2 3">
    <name type="scientific">Streptosporangium saharense</name>
    <dbReference type="NCBI Taxonomy" id="1706840"/>
    <lineage>
        <taxon>Bacteria</taxon>
        <taxon>Bacillati</taxon>
        <taxon>Actinomycetota</taxon>
        <taxon>Actinomycetes</taxon>
        <taxon>Streptosporangiales</taxon>
        <taxon>Streptosporangiaceae</taxon>
        <taxon>Streptosporangium</taxon>
    </lineage>
</organism>
<name>A0A7W7QL41_9ACTN</name>
<feature type="compositionally biased region" description="Basic and acidic residues" evidence="1">
    <location>
        <begin position="375"/>
        <end position="395"/>
    </location>
</feature>
<evidence type="ECO:0008006" key="4">
    <source>
        <dbReference type="Google" id="ProtNLM"/>
    </source>
</evidence>
<comment type="caution">
    <text evidence="2">The sequence shown here is derived from an EMBL/GenBank/DDBJ whole genome shotgun (WGS) entry which is preliminary data.</text>
</comment>
<dbReference type="GO" id="GO:0005198">
    <property type="term" value="F:structural molecule activity"/>
    <property type="evidence" value="ECO:0007669"/>
    <property type="project" value="InterPro"/>
</dbReference>
<sequence>MAKTTDGPTPDEAVQRALERARLVAETYAESERLLAEKVAKHATGGDETERDGARWQEQRLAEIGRLRKEAQQIIGRLDRVAKKAAERAVVESWADGMDAAVTSAVLQVHDDKVRKRLEKVLGDARKLGAKSLINSGQGVNELARQTVEKLSAVHLSALRVVEDVYRKTIADTAGQVLTGARTRKEAARDALRRLRSEVPFRDKNGRAWKMSAYVDMAMRTATARAAVDGHLATMRDAGLDLVIVSATPYNCPKCDPWEGKILTQNGGAGPRLMEHAIKDGLQVEVDVAASVADARLAGLFHPNCKHSLSVYLPGVTKPPTKPAATPEGGKPKRQSAKRDGTKREPAADADAEPRREEPTPERDPAEGTAFDRGLPPERTDASDPADKAEPDKEPQFGQLLGDAKTHRLRRRGDPPPRVGVMIEADDDFRYIEDLDERTTGLLQYQYGGRKILERVVQNLREGKEPFHGFDFERHTVEGVPDEAVDKWMTLHSKPLRPRHGEYTVDELRKDLHAAAFRLNQWLADPKPLPLAYKGLRMKGDLKKYEPGYRERLNVSSFTPDFDRSLMYAEDTSNDLFRPVDGEQVLFKIGDAAGVELSPVGSMSHTEEFILDGEAEVVKVEEADGLLVVEWRWIGTR</sequence>
<dbReference type="Proteomes" id="UP000552644">
    <property type="component" value="Unassembled WGS sequence"/>
</dbReference>
<proteinExistence type="predicted"/>
<protein>
    <recommendedName>
        <fullName evidence="4">ADP ribosyltransferase domain-containing protein</fullName>
    </recommendedName>
</protein>
<dbReference type="RefSeq" id="WP_184713802.1">
    <property type="nucleotide sequence ID" value="NZ_JACHJP010000002.1"/>
</dbReference>
<feature type="region of interest" description="Disordered" evidence="1">
    <location>
        <begin position="312"/>
        <end position="420"/>
    </location>
</feature>